<keyword evidence="3" id="KW-1185">Reference proteome</keyword>
<dbReference type="EnsemblMetazoa" id="XM_030983077">
    <property type="protein sequence ID" value="XP_030838937"/>
    <property type="gene ID" value="LOC115923032"/>
</dbReference>
<feature type="region of interest" description="Disordered" evidence="1">
    <location>
        <begin position="132"/>
        <end position="166"/>
    </location>
</feature>
<evidence type="ECO:0000313" key="2">
    <source>
        <dbReference type="EnsemblMetazoa" id="XP_030838937"/>
    </source>
</evidence>
<feature type="compositionally biased region" description="Basic and acidic residues" evidence="1">
    <location>
        <begin position="30"/>
        <end position="39"/>
    </location>
</feature>
<organism evidence="2 3">
    <name type="scientific">Strongylocentrotus purpuratus</name>
    <name type="common">Purple sea urchin</name>
    <dbReference type="NCBI Taxonomy" id="7668"/>
    <lineage>
        <taxon>Eukaryota</taxon>
        <taxon>Metazoa</taxon>
        <taxon>Echinodermata</taxon>
        <taxon>Eleutherozoa</taxon>
        <taxon>Echinozoa</taxon>
        <taxon>Echinoidea</taxon>
        <taxon>Euechinoidea</taxon>
        <taxon>Echinacea</taxon>
        <taxon>Camarodonta</taxon>
        <taxon>Echinidea</taxon>
        <taxon>Strongylocentrotidae</taxon>
        <taxon>Strongylocentrotus</taxon>
    </lineage>
</organism>
<accession>A0A7M7NN17</accession>
<dbReference type="Proteomes" id="UP000007110">
    <property type="component" value="Unassembled WGS sequence"/>
</dbReference>
<evidence type="ECO:0000313" key="3">
    <source>
        <dbReference type="Proteomes" id="UP000007110"/>
    </source>
</evidence>
<feature type="compositionally biased region" description="Low complexity" evidence="1">
    <location>
        <begin position="46"/>
        <end position="60"/>
    </location>
</feature>
<dbReference type="GeneID" id="115923032"/>
<proteinExistence type="predicted"/>
<feature type="compositionally biased region" description="Polar residues" evidence="1">
    <location>
        <begin position="278"/>
        <end position="293"/>
    </location>
</feature>
<sequence length="404" mass="44798">MATEDKQIQYSPQVTPRSAAGSNGDDETGEEVKPEKQEVPQEGSLTQTEENTTTEPNEFELPSVTGNDVETHRIAGASKVDGPSEAKEQITLVLPSVAGLVLHPEKGEVGNDGLTESVILDDDNEEELHLPQIEVSQSGKPSGEAGLPTWNGDAESPTMQLSQKPRREITAENAHPKCFGNVGAAGLSRVFTSGSFCPELSIRAMAPKVPSNDLPVEYKPSLPNFRERSKHVERSRTIPDMPRRQKDTFKMPEIRSSKVSLFARDGERAKNLQFGPASTWNLDRSRTDMNGSKSRLREKLQEEQKRPESESDELTPSESGEMGQKIHQWFKKDRKKDQKNNGHGNARNSKRSKNMWDAGIQTRVHRGLASSMIKPNESIGNYLNDVTSSRFPEVETRQIVATKS</sequence>
<reference evidence="3" key="1">
    <citation type="submission" date="2015-02" db="EMBL/GenBank/DDBJ databases">
        <title>Genome sequencing for Strongylocentrotus purpuratus.</title>
        <authorList>
            <person name="Murali S."/>
            <person name="Liu Y."/>
            <person name="Vee V."/>
            <person name="English A."/>
            <person name="Wang M."/>
            <person name="Skinner E."/>
            <person name="Han Y."/>
            <person name="Muzny D.M."/>
            <person name="Worley K.C."/>
            <person name="Gibbs R.A."/>
        </authorList>
    </citation>
    <scope>NUCLEOTIDE SEQUENCE</scope>
</reference>
<feature type="compositionally biased region" description="Basic and acidic residues" evidence="1">
    <location>
        <begin position="295"/>
        <end position="309"/>
    </location>
</feature>
<dbReference type="InParanoid" id="A0A7M7NN17"/>
<reference evidence="2" key="2">
    <citation type="submission" date="2021-01" db="UniProtKB">
        <authorList>
            <consortium name="EnsemblMetazoa"/>
        </authorList>
    </citation>
    <scope>IDENTIFICATION</scope>
</reference>
<name>A0A7M7NN17_STRPU</name>
<feature type="region of interest" description="Disordered" evidence="1">
    <location>
        <begin position="278"/>
        <end position="357"/>
    </location>
</feature>
<protein>
    <submittedName>
        <fullName evidence="2">Uncharacterized protein</fullName>
    </submittedName>
</protein>
<dbReference type="KEGG" id="spu:115923032"/>
<dbReference type="AlphaFoldDB" id="A0A7M7NN17"/>
<evidence type="ECO:0000256" key="1">
    <source>
        <dbReference type="SAM" id="MobiDB-lite"/>
    </source>
</evidence>
<dbReference type="OMA" id="DQKNNGH"/>
<dbReference type="RefSeq" id="XP_030838937.1">
    <property type="nucleotide sequence ID" value="XM_030983077.1"/>
</dbReference>
<feature type="region of interest" description="Disordered" evidence="1">
    <location>
        <begin position="1"/>
        <end position="86"/>
    </location>
</feature>